<evidence type="ECO:0000313" key="2">
    <source>
        <dbReference type="Proteomes" id="UP001605036"/>
    </source>
</evidence>
<dbReference type="Proteomes" id="UP001605036">
    <property type="component" value="Unassembled WGS sequence"/>
</dbReference>
<protein>
    <submittedName>
        <fullName evidence="1">Uncharacterized protein</fullName>
    </submittedName>
</protein>
<proteinExistence type="predicted"/>
<comment type="caution">
    <text evidence="1">The sequence shown here is derived from an EMBL/GenBank/DDBJ whole genome shotgun (WGS) entry which is preliminary data.</text>
</comment>
<keyword evidence="2" id="KW-1185">Reference proteome</keyword>
<reference evidence="1 2" key="1">
    <citation type="submission" date="2024-09" db="EMBL/GenBank/DDBJ databases">
        <title>Chromosome-scale assembly of Riccia fluitans.</title>
        <authorList>
            <person name="Paukszto L."/>
            <person name="Sawicki J."/>
            <person name="Karawczyk K."/>
            <person name="Piernik-Szablinska J."/>
            <person name="Szczecinska M."/>
            <person name="Mazdziarz M."/>
        </authorList>
    </citation>
    <scope>NUCLEOTIDE SEQUENCE [LARGE SCALE GENOMIC DNA]</scope>
    <source>
        <strain evidence="1">Rf_01</strain>
        <tissue evidence="1">Aerial parts of the thallus</tissue>
    </source>
</reference>
<dbReference type="EMBL" id="JBHFFA010000002">
    <property type="protein sequence ID" value="KAL2641709.1"/>
    <property type="molecule type" value="Genomic_DNA"/>
</dbReference>
<name>A0ABD1Z2U1_9MARC</name>
<sequence>MQKERSSPSSKIGVKVMKSPPRDRINVVANVLAGDDFNPGLGRNLKWLRLGRNEVTSCLGRVLQKLLLLGRNEVTSGLRCVLDQLFLLAGNKVISGLRRVLDQLMLLGRNDIIP</sequence>
<dbReference type="AlphaFoldDB" id="A0ABD1Z2U1"/>
<evidence type="ECO:0000313" key="1">
    <source>
        <dbReference type="EMBL" id="KAL2641709.1"/>
    </source>
</evidence>
<gene>
    <name evidence="1" type="ORF">R1flu_009296</name>
</gene>
<organism evidence="1 2">
    <name type="scientific">Riccia fluitans</name>
    <dbReference type="NCBI Taxonomy" id="41844"/>
    <lineage>
        <taxon>Eukaryota</taxon>
        <taxon>Viridiplantae</taxon>
        <taxon>Streptophyta</taxon>
        <taxon>Embryophyta</taxon>
        <taxon>Marchantiophyta</taxon>
        <taxon>Marchantiopsida</taxon>
        <taxon>Marchantiidae</taxon>
        <taxon>Marchantiales</taxon>
        <taxon>Ricciaceae</taxon>
        <taxon>Riccia</taxon>
    </lineage>
</organism>
<accession>A0ABD1Z2U1</accession>